<evidence type="ECO:0008006" key="4">
    <source>
        <dbReference type="Google" id="ProtNLM"/>
    </source>
</evidence>
<dbReference type="EMBL" id="JXCE01001118">
    <property type="protein sequence ID" value="KPA35444.1"/>
    <property type="molecule type" value="Genomic_DNA"/>
</dbReference>
<evidence type="ECO:0000256" key="1">
    <source>
        <dbReference type="SAM" id="SignalP"/>
    </source>
</evidence>
<evidence type="ECO:0000313" key="2">
    <source>
        <dbReference type="EMBL" id="KPA35444.1"/>
    </source>
</evidence>
<keyword evidence="3" id="KW-1185">Reference proteome</keyword>
<dbReference type="AlphaFoldDB" id="A0A0N0DAJ8"/>
<organism evidence="2 3">
    <name type="scientific">Fusarium langsethiae</name>
    <dbReference type="NCBI Taxonomy" id="179993"/>
    <lineage>
        <taxon>Eukaryota</taxon>
        <taxon>Fungi</taxon>
        <taxon>Dikarya</taxon>
        <taxon>Ascomycota</taxon>
        <taxon>Pezizomycotina</taxon>
        <taxon>Sordariomycetes</taxon>
        <taxon>Hypocreomycetidae</taxon>
        <taxon>Hypocreales</taxon>
        <taxon>Nectriaceae</taxon>
        <taxon>Fusarium</taxon>
    </lineage>
</organism>
<reference evidence="2 3" key="1">
    <citation type="submission" date="2015-04" db="EMBL/GenBank/DDBJ databases">
        <title>The draft genome sequence of Fusarium langsethiae, a T-2/HT-2 mycotoxin producer.</title>
        <authorList>
            <person name="Lysoe E."/>
            <person name="Divon H.H."/>
            <person name="Terzi V."/>
            <person name="Orru L."/>
            <person name="Lamontanara A."/>
            <person name="Kolseth A.-K."/>
            <person name="Frandsen R.J."/>
            <person name="Nielsen K."/>
            <person name="Thrane U."/>
        </authorList>
    </citation>
    <scope>NUCLEOTIDE SEQUENCE [LARGE SCALE GENOMIC DNA]</scope>
    <source>
        <strain evidence="2 3">Fl201059</strain>
    </source>
</reference>
<accession>A0A0N0DAJ8</accession>
<comment type="caution">
    <text evidence="2">The sequence shown here is derived from an EMBL/GenBank/DDBJ whole genome shotgun (WGS) entry which is preliminary data.</text>
</comment>
<name>A0A0N0DAJ8_FUSLA</name>
<feature type="chain" id="PRO_5005846646" description="Small secreted protein" evidence="1">
    <location>
        <begin position="17"/>
        <end position="186"/>
    </location>
</feature>
<dbReference type="Proteomes" id="UP000037904">
    <property type="component" value="Unassembled WGS sequence"/>
</dbReference>
<gene>
    <name evidence="2" type="ORF">FLAG1_11852</name>
</gene>
<sequence>MHFSTLLLTLAATASAIDIRGWTGNSCIGSYTACTGVNPNICCEFSQSSSSNRVSISVTAIPRSWRIQGNSWTGGRCRYIATSLNSDGASEICLSYTSRGDRTGGSYTFLSRKRAEDESCPAEQPDGGKCEASVKPDILGLEDGTVYNIAGLTDEKVEELESIAMTGAGADAVPAEFEVLSRPTQA</sequence>
<evidence type="ECO:0000313" key="3">
    <source>
        <dbReference type="Proteomes" id="UP000037904"/>
    </source>
</evidence>
<protein>
    <recommendedName>
        <fullName evidence="4">Small secreted protein</fullName>
    </recommendedName>
</protein>
<feature type="signal peptide" evidence="1">
    <location>
        <begin position="1"/>
        <end position="16"/>
    </location>
</feature>
<keyword evidence="1" id="KW-0732">Signal</keyword>
<proteinExistence type="predicted"/>